<sequence>MKMIHDIRKVFNAHLITLITGTVIGFILPALLPVGQYAEIKTFSLYLSLIGIFHFGFVDGVFLKYGGKKAAEIDKQSLVSEKRFLFWFQLLLTLLLVIAGLKLENNIVLAFALSLLPANMIAFYQFIYQALGEFSLYARIMYVTSFGNLIIPLILIALKVKSSLFYISGMVIIYYIVYLALERFNPFKQHSKIKWDFADYKQCFYSGIFILISNFSMLLFYTMDRWFVKLYFDTKSFAFYSFAISMMTAVNVLIGSLTTTMYPYLARIRDSDKLCRIRDYLLILGTFVSGSIFIFSFIVNHFITEYVHSLNIITILFAGFPAIIIVNVLFINLYKVEKKQKKYLIIVSILLVVSALAIIITVHLFHNYLSVAFVTVLAFYIWFFYSTHDFTNIQHSSGIVLYLFSFLVLYSVTTYYCNDIAGIIIYYPAMAVITYFFIGKRNPWSKMRD</sequence>
<dbReference type="PANTHER" id="PTHR30250:SF11">
    <property type="entry name" value="O-ANTIGEN TRANSPORTER-RELATED"/>
    <property type="match status" value="1"/>
</dbReference>
<feature type="transmembrane region" description="Helical" evidence="6">
    <location>
        <begin position="107"/>
        <end position="128"/>
    </location>
</feature>
<keyword evidence="5 6" id="KW-0472">Membrane</keyword>
<feature type="transmembrane region" description="Helical" evidence="6">
    <location>
        <begin position="397"/>
        <end position="414"/>
    </location>
</feature>
<evidence type="ECO:0000256" key="6">
    <source>
        <dbReference type="SAM" id="Phobius"/>
    </source>
</evidence>
<feature type="transmembrane region" description="Helical" evidence="6">
    <location>
        <begin position="280"/>
        <end position="303"/>
    </location>
</feature>
<dbReference type="Pfam" id="PF01943">
    <property type="entry name" value="Polysacc_synt"/>
    <property type="match status" value="1"/>
</dbReference>
<organism evidence="7">
    <name type="scientific">Sporolactobacillus sp. Y61</name>
    <dbReference type="NCBI Taxonomy" id="3160863"/>
    <lineage>
        <taxon>Bacteria</taxon>
        <taxon>Bacillati</taxon>
        <taxon>Bacillota</taxon>
        <taxon>Bacilli</taxon>
        <taxon>Bacillales</taxon>
        <taxon>Sporolactobacillaceae</taxon>
        <taxon>Sporolactobacillus</taxon>
    </lineage>
</organism>
<comment type="subcellular location">
    <subcellularLocation>
        <location evidence="1">Cell membrane</location>
        <topology evidence="1">Multi-pass membrane protein</topology>
    </subcellularLocation>
</comment>
<reference evidence="7" key="1">
    <citation type="submission" date="2024-06" db="EMBL/GenBank/DDBJ databases">
        <authorList>
            <person name="Fan A."/>
            <person name="Zhang F.Y."/>
            <person name="Zhang L."/>
        </authorList>
    </citation>
    <scope>NUCLEOTIDE SEQUENCE</scope>
    <source>
        <strain evidence="7">Y61</strain>
    </source>
</reference>
<dbReference type="PANTHER" id="PTHR30250">
    <property type="entry name" value="PST FAMILY PREDICTED COLANIC ACID TRANSPORTER"/>
    <property type="match status" value="1"/>
</dbReference>
<protein>
    <submittedName>
        <fullName evidence="7">Oligosaccharide flippase family protein</fullName>
    </submittedName>
</protein>
<dbReference type="RefSeq" id="WP_353949014.1">
    <property type="nucleotide sequence ID" value="NZ_CP159510.1"/>
</dbReference>
<feature type="transmembrane region" description="Helical" evidence="6">
    <location>
        <begin position="140"/>
        <end position="158"/>
    </location>
</feature>
<dbReference type="InterPro" id="IPR050833">
    <property type="entry name" value="Poly_Biosynth_Transport"/>
</dbReference>
<dbReference type="InterPro" id="IPR002797">
    <property type="entry name" value="Polysacc_synth"/>
</dbReference>
<feature type="transmembrane region" description="Helical" evidence="6">
    <location>
        <begin position="343"/>
        <end position="362"/>
    </location>
</feature>
<evidence type="ECO:0000313" key="7">
    <source>
        <dbReference type="EMBL" id="XCJ17929.1"/>
    </source>
</evidence>
<evidence type="ECO:0000256" key="5">
    <source>
        <dbReference type="ARBA" id="ARBA00023136"/>
    </source>
</evidence>
<evidence type="ECO:0000256" key="1">
    <source>
        <dbReference type="ARBA" id="ARBA00004651"/>
    </source>
</evidence>
<dbReference type="GO" id="GO:0005886">
    <property type="term" value="C:plasma membrane"/>
    <property type="evidence" value="ECO:0007669"/>
    <property type="project" value="UniProtKB-SubCell"/>
</dbReference>
<feature type="transmembrane region" description="Helical" evidence="6">
    <location>
        <begin position="43"/>
        <end position="63"/>
    </location>
</feature>
<accession>A0AAU8II56</accession>
<proteinExistence type="predicted"/>
<feature type="transmembrane region" description="Helical" evidence="6">
    <location>
        <begin position="420"/>
        <end position="438"/>
    </location>
</feature>
<keyword evidence="2" id="KW-1003">Cell membrane</keyword>
<evidence type="ECO:0000256" key="3">
    <source>
        <dbReference type="ARBA" id="ARBA00022692"/>
    </source>
</evidence>
<keyword evidence="3 6" id="KW-0812">Transmembrane</keyword>
<feature type="transmembrane region" description="Helical" evidence="6">
    <location>
        <begin position="368"/>
        <end position="385"/>
    </location>
</feature>
<evidence type="ECO:0000256" key="4">
    <source>
        <dbReference type="ARBA" id="ARBA00022989"/>
    </source>
</evidence>
<feature type="transmembrane region" description="Helical" evidence="6">
    <location>
        <begin position="309"/>
        <end position="331"/>
    </location>
</feature>
<gene>
    <name evidence="7" type="ORF">ABNN70_05530</name>
</gene>
<feature type="transmembrane region" description="Helical" evidence="6">
    <location>
        <begin position="84"/>
        <end position="101"/>
    </location>
</feature>
<feature type="transmembrane region" description="Helical" evidence="6">
    <location>
        <begin position="237"/>
        <end position="259"/>
    </location>
</feature>
<dbReference type="EMBL" id="CP159510">
    <property type="protein sequence ID" value="XCJ17929.1"/>
    <property type="molecule type" value="Genomic_DNA"/>
</dbReference>
<name>A0AAU8II56_9BACL</name>
<keyword evidence="4 6" id="KW-1133">Transmembrane helix</keyword>
<feature type="transmembrane region" description="Helical" evidence="6">
    <location>
        <begin position="202"/>
        <end position="222"/>
    </location>
</feature>
<feature type="transmembrane region" description="Helical" evidence="6">
    <location>
        <begin position="164"/>
        <end position="181"/>
    </location>
</feature>
<evidence type="ECO:0000256" key="2">
    <source>
        <dbReference type="ARBA" id="ARBA00022475"/>
    </source>
</evidence>
<feature type="transmembrane region" description="Helical" evidence="6">
    <location>
        <begin position="12"/>
        <end position="31"/>
    </location>
</feature>
<dbReference type="AlphaFoldDB" id="A0AAU8II56"/>